<sequence>MTPLMDRNKALTVNFSQFLFAISMFLLIAPNYDNLLLITIDVLLIFFSGLMLFTSVHIHDKYFLTIIYTEAIVVGLFYYFAQGVSIYVLIIYLLLVAVGIKYNFLAEAMLVNFLILTLSTLAVFPNFGTDGMMLSYYAAYLFLHGENPYNPALTANIYSVFHLCKFIPIFGTPLSTGGVVTRYDYPALQMLILIPSVIFNINPNLITVAFYFLVAFLLYAKLRRVDKLLFLSFLLPYLFNINYRDFSAGGVTTLDWVFFVLLSLFFKDVKAKGVFYGLALSLKQTPFALLPFYLISIYKEEGKSSLLKFIIYTAISFLAINGYFIFLSPEYYFQGVLYPIVAPLIGISMSLSMIAISGFFYIYPLFFTLAIVIVMLTEVYFFWKYYDIFKDSWVFFPYFIFFVNYRALWNYFMSWPILGYALPNGERERINAINFKPLAIPVLLLISLGIFFHFAYTPYYTSINVKVLHICEKDGEIYGFLLNVSYYPKSPSLPNCIKPYFRIFPDAPSISANGYIFCSNATVLKKDSWEIVKLYPPYKGYYVPAVPLEVEAYYWNLIGIISVIPVNSS</sequence>
<organism evidence="2 3">
    <name type="scientific">Acidianus hospitalis (strain W1)</name>
    <dbReference type="NCBI Taxonomy" id="933801"/>
    <lineage>
        <taxon>Archaea</taxon>
        <taxon>Thermoproteota</taxon>
        <taxon>Thermoprotei</taxon>
        <taxon>Sulfolobales</taxon>
        <taxon>Sulfolobaceae</taxon>
        <taxon>Acidianus</taxon>
    </lineage>
</organism>
<feature type="transmembrane region" description="Helical" evidence="1">
    <location>
        <begin position="395"/>
        <end position="418"/>
    </location>
</feature>
<feature type="transmembrane region" description="Helical" evidence="1">
    <location>
        <begin position="438"/>
        <end position="456"/>
    </location>
</feature>
<dbReference type="EMBL" id="CP002535">
    <property type="protein sequence ID" value="AEE93041.1"/>
    <property type="molecule type" value="Genomic_DNA"/>
</dbReference>
<reference evidence="2 3" key="1">
    <citation type="journal article" date="2011" name="Extremophiles">
        <title>Genomic analysis of Acidianus hospitalis W1 a host for studying crenarchaeal virus and plasmid life cycles.</title>
        <authorList>
            <person name="You X.Y."/>
            <person name="Liu C."/>
            <person name="Wang S.Y."/>
            <person name="Jiang C.Y."/>
            <person name="Shah S.A."/>
            <person name="Prangishvili D."/>
            <person name="She Q."/>
            <person name="Liu S.J."/>
            <person name="Garrett R.A."/>
        </authorList>
    </citation>
    <scope>NUCLEOTIDE SEQUENCE [LARGE SCALE GENOMIC DNA]</scope>
    <source>
        <strain evidence="2 3">W1</strain>
    </source>
</reference>
<proteinExistence type="predicted"/>
<evidence type="ECO:0000313" key="2">
    <source>
        <dbReference type="EMBL" id="AEE93041.1"/>
    </source>
</evidence>
<keyword evidence="1" id="KW-1133">Transmembrane helix</keyword>
<dbReference type="eggNOG" id="arCOG03701">
    <property type="taxonomic scope" value="Archaea"/>
</dbReference>
<accession>F4B4F2</accession>
<dbReference type="STRING" id="933801.Ahos_0148"/>
<dbReference type="HOGENOM" id="CLU_491462_0_0_2"/>
<evidence type="ECO:0000313" key="3">
    <source>
        <dbReference type="Proteomes" id="UP000008458"/>
    </source>
</evidence>
<keyword evidence="3" id="KW-1185">Reference proteome</keyword>
<reference key="2">
    <citation type="journal article" date="2011" name="Extremophiles">
        <title>Genomic analyses of Acidianus hospitalis W1 a host for studying crenarchaeal virus and plasmid life cycles.</title>
        <authorList>
            <person name="You X.Y."/>
            <person name="Liu C."/>
            <person name="Wang S.Y."/>
            <person name="Jiang C.Y."/>
            <person name="Shah S.A."/>
            <person name="Prangishvili D."/>
            <person name="Liu S.J."/>
            <person name="Garrett R.A."/>
        </authorList>
    </citation>
    <scope>NUCLEOTIDE SEQUENCE</scope>
    <source>
        <strain>W1</strain>
    </source>
</reference>
<feature type="transmembrane region" description="Helical" evidence="1">
    <location>
        <begin position="35"/>
        <end position="55"/>
    </location>
</feature>
<feature type="transmembrane region" description="Helical" evidence="1">
    <location>
        <begin position="336"/>
        <end position="356"/>
    </location>
</feature>
<feature type="transmembrane region" description="Helical" evidence="1">
    <location>
        <begin position="109"/>
        <end position="127"/>
    </location>
</feature>
<dbReference type="Proteomes" id="UP000008458">
    <property type="component" value="Chromosome"/>
</dbReference>
<feature type="transmembrane region" description="Helical" evidence="1">
    <location>
        <begin position="306"/>
        <end position="324"/>
    </location>
</feature>
<dbReference type="KEGG" id="aho:Ahos_0148"/>
<feature type="transmembrane region" description="Helical" evidence="1">
    <location>
        <begin position="273"/>
        <end position="294"/>
    </location>
</feature>
<protein>
    <submittedName>
        <fullName evidence="2">Integral membrane protein (DUF2029)</fullName>
    </submittedName>
</protein>
<keyword evidence="1" id="KW-0472">Membrane</keyword>
<dbReference type="AlphaFoldDB" id="F4B4F2"/>
<feature type="transmembrane region" description="Helical" evidence="1">
    <location>
        <begin position="249"/>
        <end position="266"/>
    </location>
</feature>
<feature type="transmembrane region" description="Helical" evidence="1">
    <location>
        <begin position="12"/>
        <end position="29"/>
    </location>
</feature>
<feature type="transmembrane region" description="Helical" evidence="1">
    <location>
        <begin position="362"/>
        <end position="383"/>
    </location>
</feature>
<gene>
    <name evidence="2" type="ordered locus">Ahos_0148</name>
</gene>
<feature type="transmembrane region" description="Helical" evidence="1">
    <location>
        <begin position="192"/>
        <end position="220"/>
    </location>
</feature>
<evidence type="ECO:0000256" key="1">
    <source>
        <dbReference type="SAM" id="Phobius"/>
    </source>
</evidence>
<name>F4B4F2_ACIHW</name>
<keyword evidence="1" id="KW-0812">Transmembrane</keyword>